<dbReference type="Gramene" id="OE9A069710T1">
    <property type="protein sequence ID" value="OE9A069710C1"/>
    <property type="gene ID" value="OE9A069710"/>
</dbReference>
<sequence>SLTNSKSTSCGITMPPVRPRIACALCMSKTPKDLSRNLYKKSNILSFRLEVSESLELVKVYKNLSEKARVLLFVRVYKNLSKCMSV</sequence>
<dbReference type="Proteomes" id="UP000594638">
    <property type="component" value="Unassembled WGS sequence"/>
</dbReference>
<dbReference type="AlphaFoldDB" id="A0A8S0RNN5"/>
<gene>
    <name evidence="1" type="ORF">OLEA9_A069710</name>
</gene>
<keyword evidence="2" id="KW-1185">Reference proteome</keyword>
<accession>A0A8S0RNN5</accession>
<comment type="caution">
    <text evidence="1">The sequence shown here is derived from an EMBL/GenBank/DDBJ whole genome shotgun (WGS) entry which is preliminary data.</text>
</comment>
<proteinExistence type="predicted"/>
<organism evidence="1 2">
    <name type="scientific">Olea europaea subsp. europaea</name>
    <dbReference type="NCBI Taxonomy" id="158383"/>
    <lineage>
        <taxon>Eukaryota</taxon>
        <taxon>Viridiplantae</taxon>
        <taxon>Streptophyta</taxon>
        <taxon>Embryophyta</taxon>
        <taxon>Tracheophyta</taxon>
        <taxon>Spermatophyta</taxon>
        <taxon>Magnoliopsida</taxon>
        <taxon>eudicotyledons</taxon>
        <taxon>Gunneridae</taxon>
        <taxon>Pentapetalae</taxon>
        <taxon>asterids</taxon>
        <taxon>lamiids</taxon>
        <taxon>Lamiales</taxon>
        <taxon>Oleaceae</taxon>
        <taxon>Oleeae</taxon>
        <taxon>Olea</taxon>
    </lineage>
</organism>
<evidence type="ECO:0000313" key="1">
    <source>
        <dbReference type="EMBL" id="CAA2980990.1"/>
    </source>
</evidence>
<reference evidence="1 2" key="1">
    <citation type="submission" date="2019-12" db="EMBL/GenBank/DDBJ databases">
        <authorList>
            <person name="Alioto T."/>
            <person name="Alioto T."/>
            <person name="Gomez Garrido J."/>
        </authorList>
    </citation>
    <scope>NUCLEOTIDE SEQUENCE [LARGE SCALE GENOMIC DNA]</scope>
</reference>
<evidence type="ECO:0000313" key="2">
    <source>
        <dbReference type="Proteomes" id="UP000594638"/>
    </source>
</evidence>
<feature type="non-terminal residue" evidence="1">
    <location>
        <position position="1"/>
    </location>
</feature>
<name>A0A8S0RNN5_OLEEU</name>
<dbReference type="EMBL" id="CACTIH010003660">
    <property type="protein sequence ID" value="CAA2980990.1"/>
    <property type="molecule type" value="Genomic_DNA"/>
</dbReference>
<protein>
    <submittedName>
        <fullName evidence="1">Uncharacterized protein</fullName>
    </submittedName>
</protein>